<dbReference type="AlphaFoldDB" id="A0A8X6ULF2"/>
<evidence type="ECO:0000313" key="2">
    <source>
        <dbReference type="EMBL" id="GFU28525.1"/>
    </source>
</evidence>
<protein>
    <submittedName>
        <fullName evidence="2">Uncharacterized protein</fullName>
    </submittedName>
</protein>
<gene>
    <name evidence="2" type="ORF">NPIL_140041</name>
</gene>
<feature type="region of interest" description="Disordered" evidence="1">
    <location>
        <begin position="1"/>
        <end position="41"/>
    </location>
</feature>
<name>A0A8X6ULF2_NEPPI</name>
<keyword evidence="3" id="KW-1185">Reference proteome</keyword>
<sequence length="101" mass="11184">MKRGDFIINKGNEGRKNERGCPRSPDGEGPPTCAPRPIGKRGASPTFPELCHLRLGHFLSKVLDWSLRTVRKSACPQVLQVRPVFMFRSADSPQVSALLLT</sequence>
<evidence type="ECO:0000313" key="3">
    <source>
        <dbReference type="Proteomes" id="UP000887013"/>
    </source>
</evidence>
<feature type="compositionally biased region" description="Basic and acidic residues" evidence="1">
    <location>
        <begin position="12"/>
        <end position="21"/>
    </location>
</feature>
<organism evidence="2 3">
    <name type="scientific">Nephila pilipes</name>
    <name type="common">Giant wood spider</name>
    <name type="synonym">Nephila maculata</name>
    <dbReference type="NCBI Taxonomy" id="299642"/>
    <lineage>
        <taxon>Eukaryota</taxon>
        <taxon>Metazoa</taxon>
        <taxon>Ecdysozoa</taxon>
        <taxon>Arthropoda</taxon>
        <taxon>Chelicerata</taxon>
        <taxon>Arachnida</taxon>
        <taxon>Araneae</taxon>
        <taxon>Araneomorphae</taxon>
        <taxon>Entelegynae</taxon>
        <taxon>Araneoidea</taxon>
        <taxon>Nephilidae</taxon>
        <taxon>Nephila</taxon>
    </lineage>
</organism>
<accession>A0A8X6ULF2</accession>
<evidence type="ECO:0000256" key="1">
    <source>
        <dbReference type="SAM" id="MobiDB-lite"/>
    </source>
</evidence>
<dbReference type="EMBL" id="BMAW01129033">
    <property type="protein sequence ID" value="GFU28525.1"/>
    <property type="molecule type" value="Genomic_DNA"/>
</dbReference>
<dbReference type="Proteomes" id="UP000887013">
    <property type="component" value="Unassembled WGS sequence"/>
</dbReference>
<comment type="caution">
    <text evidence="2">The sequence shown here is derived from an EMBL/GenBank/DDBJ whole genome shotgun (WGS) entry which is preliminary data.</text>
</comment>
<proteinExistence type="predicted"/>
<reference evidence="2" key="1">
    <citation type="submission" date="2020-08" db="EMBL/GenBank/DDBJ databases">
        <title>Multicomponent nature underlies the extraordinary mechanical properties of spider dragline silk.</title>
        <authorList>
            <person name="Kono N."/>
            <person name="Nakamura H."/>
            <person name="Mori M."/>
            <person name="Yoshida Y."/>
            <person name="Ohtoshi R."/>
            <person name="Malay A.D."/>
            <person name="Moran D.A.P."/>
            <person name="Tomita M."/>
            <person name="Numata K."/>
            <person name="Arakawa K."/>
        </authorList>
    </citation>
    <scope>NUCLEOTIDE SEQUENCE</scope>
</reference>